<reference evidence="2 3" key="1">
    <citation type="journal article" date="2021" name="Commun. Biol.">
        <title>The genome of Shorea leprosula (Dipterocarpaceae) highlights the ecological relevance of drought in aseasonal tropical rainforests.</title>
        <authorList>
            <person name="Ng K.K.S."/>
            <person name="Kobayashi M.J."/>
            <person name="Fawcett J.A."/>
            <person name="Hatakeyama M."/>
            <person name="Paape T."/>
            <person name="Ng C.H."/>
            <person name="Ang C.C."/>
            <person name="Tnah L.H."/>
            <person name="Lee C.T."/>
            <person name="Nishiyama T."/>
            <person name="Sese J."/>
            <person name="O'Brien M.J."/>
            <person name="Copetti D."/>
            <person name="Mohd Noor M.I."/>
            <person name="Ong R.C."/>
            <person name="Putra M."/>
            <person name="Sireger I.Z."/>
            <person name="Indrioko S."/>
            <person name="Kosugi Y."/>
            <person name="Izuno A."/>
            <person name="Isagi Y."/>
            <person name="Lee S.L."/>
            <person name="Shimizu K.K."/>
        </authorList>
    </citation>
    <scope>NUCLEOTIDE SEQUENCE [LARGE SCALE GENOMIC DNA]</scope>
    <source>
        <strain evidence="2">214</strain>
    </source>
</reference>
<organism evidence="2 3">
    <name type="scientific">Rubroshorea leprosula</name>
    <dbReference type="NCBI Taxonomy" id="152421"/>
    <lineage>
        <taxon>Eukaryota</taxon>
        <taxon>Viridiplantae</taxon>
        <taxon>Streptophyta</taxon>
        <taxon>Embryophyta</taxon>
        <taxon>Tracheophyta</taxon>
        <taxon>Spermatophyta</taxon>
        <taxon>Magnoliopsida</taxon>
        <taxon>eudicotyledons</taxon>
        <taxon>Gunneridae</taxon>
        <taxon>Pentapetalae</taxon>
        <taxon>rosids</taxon>
        <taxon>malvids</taxon>
        <taxon>Malvales</taxon>
        <taxon>Dipterocarpaceae</taxon>
        <taxon>Rubroshorea</taxon>
    </lineage>
</organism>
<dbReference type="PROSITE" id="PS51257">
    <property type="entry name" value="PROKAR_LIPOPROTEIN"/>
    <property type="match status" value="1"/>
</dbReference>
<feature type="compositionally biased region" description="Polar residues" evidence="1">
    <location>
        <begin position="442"/>
        <end position="459"/>
    </location>
</feature>
<protein>
    <submittedName>
        <fullName evidence="2">Uncharacterized protein</fullName>
    </submittedName>
</protein>
<dbReference type="EMBL" id="BPVZ01000076">
    <property type="protein sequence ID" value="GKV27483.1"/>
    <property type="molecule type" value="Genomic_DNA"/>
</dbReference>
<gene>
    <name evidence="2" type="ORF">SLEP1_g36655</name>
</gene>
<sequence>MEAQKDYDASWSSVTNWTIACGSLDKSVTFESSLAPIPDNNNGGNEDGANQVESARKSPLILCPTSPDASPCEITITFEQKHEVRQVYVRSTARVFEIYYAPSLQSINEYLCTVRCGIATRDEEVLQTMRIEEAALTHPKGADKRLDVKRTSNESNLSTTEDDWVEVKAHDTSVVCNGTVPSFFNRRTQDLYEATAEITDADPCTSITLRLLSLQNKGCLFVDEVYVFADPIDLDESENQSDPMGNSGGSTLMAMLAPTLLQLSKTTVLRQIQNEHTFDTQEKEKTKKSGSNMVEPLIFANRIQGGKSSSSDQQQVKLQEAVEEPAKAAHHEVPTHVSDREIKPDQLHIHVESVLDQLVSRVSRVEDLLLSFEEKMLKPISSLDARLQRVEQQLEEIGRKGQNPGLPCCTRFYAPEFSCCDSDPHSSGNIGKDPVSFEKDFSSTSPNGMDHSVNSTQPFPSLVVTAPDFPSADDEGEEDHALVTNSPKGKPKNALAIDDALASALASFLSSTSMERQKYIQALVVKAPDFSNEEDGSSDSEALPKLEVEITSPPSSCTAEANMMGCVKDLASPSSECLLESAGEVICSPNDKHLKREAVEDVEEQCKPQEEGEDDSQVRDIDCKVALVRHEMEEEDIGNGEASKKSNEFLILEEAENLSQFPEAQDYDGSDTTQEGVVENCELKVEAVKEGSSEGILQNVPKFPHAASLVDFETSILDVKFISEKNSNMKFSLEALLSDMSVAEYEDPCTEETNGGFQISELSDLIPILAEEETGSATGSYCIPMDENFYSISNVPLNMENENLEDYHACNNQVLASASLI</sequence>
<proteinExistence type="predicted"/>
<accession>A0AAV5KSD9</accession>
<comment type="caution">
    <text evidence="2">The sequence shown here is derived from an EMBL/GenBank/DDBJ whole genome shotgun (WGS) entry which is preliminary data.</text>
</comment>
<dbReference type="PANTHER" id="PTHR37261">
    <property type="entry name" value="40S RIBOSOMAL PROTEIN S27"/>
    <property type="match status" value="1"/>
</dbReference>
<feature type="region of interest" description="Disordered" evidence="1">
    <location>
        <begin position="423"/>
        <end position="490"/>
    </location>
</feature>
<evidence type="ECO:0000313" key="3">
    <source>
        <dbReference type="Proteomes" id="UP001054252"/>
    </source>
</evidence>
<name>A0AAV5KSD9_9ROSI</name>
<keyword evidence="3" id="KW-1185">Reference proteome</keyword>
<evidence type="ECO:0000256" key="1">
    <source>
        <dbReference type="SAM" id="MobiDB-lite"/>
    </source>
</evidence>
<dbReference type="PANTHER" id="PTHR37261:SF1">
    <property type="entry name" value="40S RIBOSOMAL PROTEIN S27"/>
    <property type="match status" value="1"/>
</dbReference>
<dbReference type="AlphaFoldDB" id="A0AAV5KSD9"/>
<dbReference type="Proteomes" id="UP001054252">
    <property type="component" value="Unassembled WGS sequence"/>
</dbReference>
<evidence type="ECO:0000313" key="2">
    <source>
        <dbReference type="EMBL" id="GKV27483.1"/>
    </source>
</evidence>